<sequence>MEKKVSPVKQLIYIVIGNIILAASVAYLVLPNNILSGGVAGVAVALQPVFPIDPVWVIDGLTIGLFVVGAIFLGKRFALKTILSSIIYPMLITLFSWTVTLFPAGTFALDPIIASGFAGVGMGVGLGLVFRVDASTGGMDILALLVHKYLKLNEGKSVMIIDILTVLLGLYTYGLQDALVGVLSVVVSGVMINRMIMLGSQAAMNVMIISDQWSAIRHELMEALDRGVTLLEAKGGYKEEFRPVVMCVIMQQQYPELERLVNAIDPHAFMIVNNVHSVHGEGFSRGLVQ</sequence>
<accession>A0AC61R7M5</accession>
<dbReference type="Proteomes" id="UP000308836">
    <property type="component" value="Unassembled WGS sequence"/>
</dbReference>
<reference evidence="1" key="1">
    <citation type="submission" date="2019-04" db="EMBL/GenBank/DDBJ databases">
        <title>Microbes associate with the intestines of laboratory mice.</title>
        <authorList>
            <person name="Navarre W."/>
            <person name="Wong E."/>
            <person name="Huang K."/>
            <person name="Tropini C."/>
            <person name="Ng K."/>
            <person name="Yu B."/>
        </authorList>
    </citation>
    <scope>NUCLEOTIDE SEQUENCE</scope>
    <source>
        <strain evidence="1">NM09_H32</strain>
    </source>
</reference>
<keyword evidence="2" id="KW-1185">Reference proteome</keyword>
<evidence type="ECO:0000313" key="2">
    <source>
        <dbReference type="Proteomes" id="UP000308836"/>
    </source>
</evidence>
<comment type="caution">
    <text evidence="1">The sequence shown here is derived from an EMBL/GenBank/DDBJ whole genome shotgun (WGS) entry which is preliminary data.</text>
</comment>
<organism evidence="1 2">
    <name type="scientific">Dubosiella muris</name>
    <dbReference type="NCBI Taxonomy" id="3038133"/>
    <lineage>
        <taxon>Bacteria</taxon>
        <taxon>Bacillati</taxon>
        <taxon>Bacillota</taxon>
        <taxon>Erysipelotrichia</taxon>
        <taxon>Erysipelotrichales</taxon>
        <taxon>Erysipelotrichaceae</taxon>
        <taxon>Dubosiella</taxon>
    </lineage>
</organism>
<evidence type="ECO:0000313" key="1">
    <source>
        <dbReference type="EMBL" id="TGY66111.1"/>
    </source>
</evidence>
<name>A0AC61R7M5_9FIRM</name>
<gene>
    <name evidence="1" type="ORF">E5336_05465</name>
</gene>
<protein>
    <submittedName>
        <fullName evidence="1">YitT family protein</fullName>
    </submittedName>
</protein>
<proteinExistence type="predicted"/>
<dbReference type="EMBL" id="SRYG01000009">
    <property type="protein sequence ID" value="TGY66111.1"/>
    <property type="molecule type" value="Genomic_DNA"/>
</dbReference>